<gene>
    <name evidence="1" type="ORF">L2E82_01366</name>
</gene>
<reference evidence="1 2" key="2">
    <citation type="journal article" date="2022" name="Mol. Ecol. Resour.">
        <title>The genomes of chicory, endive, great burdock and yacon provide insights into Asteraceae paleo-polyploidization history and plant inulin production.</title>
        <authorList>
            <person name="Fan W."/>
            <person name="Wang S."/>
            <person name="Wang H."/>
            <person name="Wang A."/>
            <person name="Jiang F."/>
            <person name="Liu H."/>
            <person name="Zhao H."/>
            <person name="Xu D."/>
            <person name="Zhang Y."/>
        </authorList>
    </citation>
    <scope>NUCLEOTIDE SEQUENCE [LARGE SCALE GENOMIC DNA]</scope>
    <source>
        <strain evidence="2">cv. Punajuju</strain>
        <tissue evidence="1">Leaves</tissue>
    </source>
</reference>
<organism evidence="1 2">
    <name type="scientific">Cichorium intybus</name>
    <name type="common">Chicory</name>
    <dbReference type="NCBI Taxonomy" id="13427"/>
    <lineage>
        <taxon>Eukaryota</taxon>
        <taxon>Viridiplantae</taxon>
        <taxon>Streptophyta</taxon>
        <taxon>Embryophyta</taxon>
        <taxon>Tracheophyta</taxon>
        <taxon>Spermatophyta</taxon>
        <taxon>Magnoliopsida</taxon>
        <taxon>eudicotyledons</taxon>
        <taxon>Gunneridae</taxon>
        <taxon>Pentapetalae</taxon>
        <taxon>asterids</taxon>
        <taxon>campanulids</taxon>
        <taxon>Asterales</taxon>
        <taxon>Asteraceae</taxon>
        <taxon>Cichorioideae</taxon>
        <taxon>Cichorieae</taxon>
        <taxon>Cichoriinae</taxon>
        <taxon>Cichorium</taxon>
    </lineage>
</organism>
<evidence type="ECO:0000313" key="2">
    <source>
        <dbReference type="Proteomes" id="UP001055811"/>
    </source>
</evidence>
<sequence length="100" mass="11187">MEIMRDGTRRLITLSREVVKNQHLCSSTRPSLSLSLSLLTHQFLFLLDLRVPPAFVLSSVSLNQPNFHHNILTNNCGKSCKLGVSCGSRSVHQCAGRLIW</sequence>
<accession>A0ACB9GYK8</accession>
<reference evidence="2" key="1">
    <citation type="journal article" date="2022" name="Mol. Ecol. Resour.">
        <title>The genomes of chicory, endive, great burdock and yacon provide insights into Asteraceae palaeo-polyploidization history and plant inulin production.</title>
        <authorList>
            <person name="Fan W."/>
            <person name="Wang S."/>
            <person name="Wang H."/>
            <person name="Wang A."/>
            <person name="Jiang F."/>
            <person name="Liu H."/>
            <person name="Zhao H."/>
            <person name="Xu D."/>
            <person name="Zhang Y."/>
        </authorList>
    </citation>
    <scope>NUCLEOTIDE SEQUENCE [LARGE SCALE GENOMIC DNA]</scope>
    <source>
        <strain evidence="2">cv. Punajuju</strain>
    </source>
</reference>
<name>A0ACB9GYK8_CICIN</name>
<dbReference type="EMBL" id="CM042009">
    <property type="protein sequence ID" value="KAI3788595.1"/>
    <property type="molecule type" value="Genomic_DNA"/>
</dbReference>
<dbReference type="Proteomes" id="UP001055811">
    <property type="component" value="Linkage Group LG01"/>
</dbReference>
<evidence type="ECO:0000313" key="1">
    <source>
        <dbReference type="EMBL" id="KAI3788595.1"/>
    </source>
</evidence>
<comment type="caution">
    <text evidence="1">The sequence shown here is derived from an EMBL/GenBank/DDBJ whole genome shotgun (WGS) entry which is preliminary data.</text>
</comment>
<protein>
    <submittedName>
        <fullName evidence="1">Uncharacterized protein</fullName>
    </submittedName>
</protein>
<proteinExistence type="predicted"/>
<keyword evidence="2" id="KW-1185">Reference proteome</keyword>